<reference evidence="3" key="2">
    <citation type="submission" date="2022-03" db="EMBL/GenBank/DDBJ databases">
        <title>Genome Encyclopedia of Bacteria and Archaea VI: Functional Genomics of Type Strains.</title>
        <authorList>
            <person name="Whitman W."/>
        </authorList>
    </citation>
    <scope>NUCLEOTIDE SEQUENCE</scope>
    <source>
        <strain evidence="3">HSC-15S17</strain>
    </source>
</reference>
<organism evidence="2 4">
    <name type="scientific">Duganella violaceipulchra</name>
    <dbReference type="NCBI Taxonomy" id="2849652"/>
    <lineage>
        <taxon>Bacteria</taxon>
        <taxon>Pseudomonadati</taxon>
        <taxon>Pseudomonadota</taxon>
        <taxon>Betaproteobacteria</taxon>
        <taxon>Burkholderiales</taxon>
        <taxon>Oxalobacteraceae</taxon>
        <taxon>Telluria group</taxon>
        <taxon>Duganella</taxon>
    </lineage>
</organism>
<dbReference type="EMBL" id="JAHTGR010000001">
    <property type="protein sequence ID" value="MBV6319715.1"/>
    <property type="molecule type" value="Genomic_DNA"/>
</dbReference>
<evidence type="ECO:0000313" key="5">
    <source>
        <dbReference type="Proteomes" id="UP001162889"/>
    </source>
</evidence>
<gene>
    <name evidence="2" type="ORF">KVP70_02105</name>
    <name evidence="3" type="ORF">L1274_000160</name>
</gene>
<evidence type="ECO:0000313" key="2">
    <source>
        <dbReference type="EMBL" id="MBV6319715.1"/>
    </source>
</evidence>
<evidence type="ECO:0000313" key="3">
    <source>
        <dbReference type="EMBL" id="MCP2006472.1"/>
    </source>
</evidence>
<dbReference type="Proteomes" id="UP001162889">
    <property type="component" value="Unassembled WGS sequence"/>
</dbReference>
<name>A0AA41H5Y2_9BURK</name>
<protein>
    <submittedName>
        <fullName evidence="2">Uncharacterized protein</fullName>
    </submittedName>
</protein>
<reference evidence="2" key="1">
    <citation type="submission" date="2021-07" db="EMBL/GenBank/DDBJ databases">
        <title>Characterization of violacein-producing bacteria and related species.</title>
        <authorList>
            <person name="Wilson H.S."/>
            <person name="De Leon M.E."/>
        </authorList>
    </citation>
    <scope>NUCLEOTIDE SEQUENCE</scope>
    <source>
        <strain evidence="2">HSC-15S17</strain>
    </source>
</reference>
<accession>A0AA41H5Y2</accession>
<feature type="chain" id="PRO_5041352313" evidence="1">
    <location>
        <begin position="32"/>
        <end position="155"/>
    </location>
</feature>
<dbReference type="RefSeq" id="WP_217940338.1">
    <property type="nucleotide sequence ID" value="NZ_JAHTGR010000001.1"/>
</dbReference>
<comment type="caution">
    <text evidence="2">The sequence shown here is derived from an EMBL/GenBank/DDBJ whole genome shotgun (WGS) entry which is preliminary data.</text>
</comment>
<evidence type="ECO:0000256" key="1">
    <source>
        <dbReference type="SAM" id="SignalP"/>
    </source>
</evidence>
<dbReference type="AlphaFoldDB" id="A0AA41H5Y2"/>
<evidence type="ECO:0000313" key="4">
    <source>
        <dbReference type="Proteomes" id="UP001155901"/>
    </source>
</evidence>
<dbReference type="EMBL" id="JALJZU010000001">
    <property type="protein sequence ID" value="MCP2006472.1"/>
    <property type="molecule type" value="Genomic_DNA"/>
</dbReference>
<keyword evidence="1" id="KW-0732">Signal</keyword>
<feature type="signal peptide" evidence="1">
    <location>
        <begin position="1"/>
        <end position="31"/>
    </location>
</feature>
<keyword evidence="5" id="KW-1185">Reference proteome</keyword>
<proteinExistence type="predicted"/>
<dbReference type="Proteomes" id="UP001155901">
    <property type="component" value="Unassembled WGS sequence"/>
</dbReference>
<sequence length="155" mass="17034">MESPNRGKNIMKTLCLAIVLGGLALSPALQAQPSEDTVSVPVSARQLRIELPDAYSKMWPQDYRELMANYSLSNGQTLSILGRGTNMYAVIDSGPLHKIVSTSRNNYVALDRQLKMEIVLHDDENVSGSVTMVVPSQSLSDGRFVPEQVVLLAFR</sequence>